<protein>
    <submittedName>
        <fullName evidence="1">Uncharacterized protein</fullName>
    </submittedName>
</protein>
<keyword evidence="2" id="KW-1185">Reference proteome</keyword>
<dbReference type="AlphaFoldDB" id="A0A7G2CH22"/>
<evidence type="ECO:0000313" key="2">
    <source>
        <dbReference type="Proteomes" id="UP000515908"/>
    </source>
</evidence>
<dbReference type="InterPro" id="IPR035979">
    <property type="entry name" value="RBD_domain_sf"/>
</dbReference>
<accession>A0A7G2CH22</accession>
<dbReference type="InterPro" id="IPR012677">
    <property type="entry name" value="Nucleotide-bd_a/b_plait_sf"/>
</dbReference>
<evidence type="ECO:0000313" key="1">
    <source>
        <dbReference type="EMBL" id="CAD2219056.1"/>
    </source>
</evidence>
<dbReference type="SUPFAM" id="SSF54928">
    <property type="entry name" value="RNA-binding domain, RBD"/>
    <property type="match status" value="1"/>
</dbReference>
<sequence length="162" mass="17585">MESTKRLEKQISRLNVVAAAAAPAEAEGTGAPKLRHDPRSTGGTFWRTRKEKKARTVFLGGIPAHFTKEQITDFILTILDSNEAAAPYLEEKGSSSAVEEIDVIGHRPQGKIQNLYVTMASVGLAGCCIAGLDGYRLAGKNLRCNFSADKSQRALAIKKRKE</sequence>
<name>A0A7G2CH22_9TRYP</name>
<gene>
    <name evidence="1" type="ORF">ADEAN_000654900</name>
</gene>
<dbReference type="GO" id="GO:0003676">
    <property type="term" value="F:nucleic acid binding"/>
    <property type="evidence" value="ECO:0007669"/>
    <property type="project" value="InterPro"/>
</dbReference>
<proteinExistence type="predicted"/>
<dbReference type="EMBL" id="LR877156">
    <property type="protein sequence ID" value="CAD2219056.1"/>
    <property type="molecule type" value="Genomic_DNA"/>
</dbReference>
<reference evidence="1 2" key="1">
    <citation type="submission" date="2020-08" db="EMBL/GenBank/DDBJ databases">
        <authorList>
            <person name="Newling K."/>
            <person name="Davey J."/>
            <person name="Forrester S."/>
        </authorList>
    </citation>
    <scope>NUCLEOTIDE SEQUENCE [LARGE SCALE GENOMIC DNA]</scope>
    <source>
        <strain evidence="2">Crithidia deanei Carvalho (ATCC PRA-265)</strain>
    </source>
</reference>
<organism evidence="1 2">
    <name type="scientific">Angomonas deanei</name>
    <dbReference type="NCBI Taxonomy" id="59799"/>
    <lineage>
        <taxon>Eukaryota</taxon>
        <taxon>Discoba</taxon>
        <taxon>Euglenozoa</taxon>
        <taxon>Kinetoplastea</taxon>
        <taxon>Metakinetoplastina</taxon>
        <taxon>Trypanosomatida</taxon>
        <taxon>Trypanosomatidae</taxon>
        <taxon>Strigomonadinae</taxon>
        <taxon>Angomonas</taxon>
    </lineage>
</organism>
<dbReference type="VEuPathDB" id="TriTrypDB:ADEAN_000654900"/>
<dbReference type="OrthoDB" id="273193at2759"/>
<dbReference type="Proteomes" id="UP000515908">
    <property type="component" value="Chromosome 12"/>
</dbReference>
<dbReference type="Gene3D" id="3.30.70.330">
    <property type="match status" value="1"/>
</dbReference>